<accession>A0A445N162</accession>
<sequence length="547" mass="61191">MPEQFPLIGLRQNTLDRNPAIRLFGRRLFVDQTVPELLLEFLLVAVSKKRIAGEESPFSTILPEMNRLHSWPTGCGLEYSPKVRLNLKLFAFLGASKLDTRHESHRQHYRALIRDMRSPEKLNPGSLDEDEVLKTLENLFLGFQSVGGQRTWCAASFLPISRQLIADESIWRETAARAKGVENWESALEYFSHTQQVFLARSGALLYLQVCNALRQDQADIQSWADAASLSLTQRESSPSELLAALERALESVLDSCPETVGRLADFLDTGVDSETAKQTDFQAGTDKPRFASCGWCPAESWPEGLLFAIELLRLCEAVIDPIERLEMLEIACAMQVLRSLCAQSARYAQRSAQRTDGIGSLGYVWAISDPAGDQTVVKQISRRNVNAVQRLIFDAVRHPDLHKGLNTLSPKELKNVINDMDKRYGHKLFLTVAKRIGLIVPKRGAGTRFVFNDRLLRFLVLSVLRPGERVTYESFKKLLLAHYGITVDDEGFASSCEWSGTSRLTTLGGKTDEWLTEMLEASGVLIRLSDSCSLVLNPFDGGEVSE</sequence>
<reference evidence="1" key="1">
    <citation type="submission" date="2018-01" db="EMBL/GenBank/DDBJ databases">
        <authorList>
            <person name="Regsiter A."/>
            <person name="William W."/>
        </authorList>
    </citation>
    <scope>NUCLEOTIDE SEQUENCE</scope>
    <source>
        <strain evidence="1">TRIP AH-1</strain>
    </source>
</reference>
<dbReference type="AlphaFoldDB" id="A0A445N162"/>
<name>A0A445N162_9BACT</name>
<protein>
    <submittedName>
        <fullName evidence="1">Uncharacterized protein</fullName>
    </submittedName>
</protein>
<evidence type="ECO:0000313" key="1">
    <source>
        <dbReference type="EMBL" id="SPD75419.1"/>
    </source>
</evidence>
<proteinExistence type="predicted"/>
<gene>
    <name evidence="1" type="ORF">PITCH_A580022</name>
</gene>
<dbReference type="EMBL" id="OJIN01000201">
    <property type="protein sequence ID" value="SPD75419.1"/>
    <property type="molecule type" value="Genomic_DNA"/>
</dbReference>
<organism evidence="1">
    <name type="scientific">uncultured Desulfobacterium sp</name>
    <dbReference type="NCBI Taxonomy" id="201089"/>
    <lineage>
        <taxon>Bacteria</taxon>
        <taxon>Pseudomonadati</taxon>
        <taxon>Thermodesulfobacteriota</taxon>
        <taxon>Desulfobacteria</taxon>
        <taxon>Desulfobacterales</taxon>
        <taxon>Desulfobacteriaceae</taxon>
        <taxon>Desulfobacterium</taxon>
        <taxon>environmental samples</taxon>
    </lineage>
</organism>